<name>V6M0N8_9BACL</name>
<organism evidence="1 2">
    <name type="scientific">Brevibacillus panacihumi W25</name>
    <dbReference type="NCBI Taxonomy" id="1408254"/>
    <lineage>
        <taxon>Bacteria</taxon>
        <taxon>Bacillati</taxon>
        <taxon>Bacillota</taxon>
        <taxon>Bacilli</taxon>
        <taxon>Bacillales</taxon>
        <taxon>Paenibacillaceae</taxon>
        <taxon>Brevibacillus</taxon>
    </lineage>
</organism>
<dbReference type="Proteomes" id="UP000017973">
    <property type="component" value="Unassembled WGS sequence"/>
</dbReference>
<accession>V6M0N8</accession>
<dbReference type="AlphaFoldDB" id="V6M0N8"/>
<evidence type="ECO:0000313" key="1">
    <source>
        <dbReference type="EMBL" id="EST52179.1"/>
    </source>
</evidence>
<proteinExistence type="predicted"/>
<dbReference type="EMBL" id="AYJU01000018">
    <property type="protein sequence ID" value="EST52179.1"/>
    <property type="molecule type" value="Genomic_DNA"/>
</dbReference>
<dbReference type="STRING" id="1408254.T458_24500"/>
<keyword evidence="2" id="KW-1185">Reference proteome</keyword>
<dbReference type="HOGENOM" id="CLU_3133080_0_0_9"/>
<dbReference type="PATRIC" id="fig|1408254.3.peg.4805"/>
<evidence type="ECO:0000313" key="2">
    <source>
        <dbReference type="Proteomes" id="UP000017973"/>
    </source>
</evidence>
<sequence length="49" mass="5819">MKQYECPELLLVGDLEEMVSYLNEFSTFNKCRTDFNKCRTDLTFSKCRA</sequence>
<comment type="caution">
    <text evidence="1">The sequence shown here is derived from an EMBL/GenBank/DDBJ whole genome shotgun (WGS) entry which is preliminary data.</text>
</comment>
<gene>
    <name evidence="1" type="ORF">T458_24500</name>
</gene>
<reference evidence="1 2" key="1">
    <citation type="journal article" date="2014" name="Genome Announc.">
        <title>Draft Genome Sequence of Brevibacillus panacihumi Strain W25, a Halotolerant Hydrocarbon-Degrading Bacterium.</title>
        <authorList>
            <person name="Wang X."/>
            <person name="Jin D."/>
            <person name="Zhou L."/>
            <person name="Wu L."/>
            <person name="An W."/>
            <person name="Chen Y."/>
            <person name="Zhao L."/>
        </authorList>
    </citation>
    <scope>NUCLEOTIDE SEQUENCE [LARGE SCALE GENOMIC DNA]</scope>
    <source>
        <strain evidence="1 2">W25</strain>
    </source>
</reference>
<protein>
    <submittedName>
        <fullName evidence="1">Uncharacterized protein</fullName>
    </submittedName>
</protein>